<sequence length="101" mass="11571">MSWADERCWQIIGFVWFAETHAIEFLRHSVDEVALGLLLCRLRSAPRRPGWDGNVAFVWFGWIPFWIPPLGYHLSAGTQNVVRKVVRTEMDISAMRTGSPG</sequence>
<gene>
    <name evidence="1" type="ordered locus">PST_1464</name>
</gene>
<dbReference type="KEGG" id="psa:PST_1464"/>
<evidence type="ECO:0000313" key="2">
    <source>
        <dbReference type="Proteomes" id="UP000000233"/>
    </source>
</evidence>
<accession>A4VJK3</accession>
<dbReference type="Proteomes" id="UP000000233">
    <property type="component" value="Chromosome"/>
</dbReference>
<proteinExistence type="predicted"/>
<evidence type="ECO:0000313" key="1">
    <source>
        <dbReference type="EMBL" id="ABP79154.1"/>
    </source>
</evidence>
<dbReference type="EMBL" id="CP000304">
    <property type="protein sequence ID" value="ABP79154.1"/>
    <property type="molecule type" value="Genomic_DNA"/>
</dbReference>
<name>A4VJK3_STUS1</name>
<reference evidence="1 2" key="1">
    <citation type="journal article" date="2008" name="Proc. Natl. Acad. Sci. U.S.A.">
        <title>Nitrogen fixation island and rhizosphere competence traits in the genome of root-associated Pseudomonas stutzeri A1501.</title>
        <authorList>
            <person name="Yan Y."/>
            <person name="Yang J."/>
            <person name="Dou Y."/>
            <person name="Chen M."/>
            <person name="Ping S."/>
            <person name="Peng J."/>
            <person name="Lu W."/>
            <person name="Zhang W."/>
            <person name="Yao Z."/>
            <person name="Li H."/>
            <person name="Liu W."/>
            <person name="He S."/>
            <person name="Geng L."/>
            <person name="Zhang X."/>
            <person name="Yang F."/>
            <person name="Yu H."/>
            <person name="Zhan Y."/>
            <person name="Li D."/>
            <person name="Lin Z."/>
            <person name="Wang Y."/>
            <person name="Elmerich C."/>
            <person name="Lin M."/>
            <person name="Jin Q."/>
        </authorList>
    </citation>
    <scope>NUCLEOTIDE SEQUENCE [LARGE SCALE GENOMIC DNA]</scope>
    <source>
        <strain evidence="1 2">A1501</strain>
    </source>
</reference>
<dbReference type="AlphaFoldDB" id="A4VJK3"/>
<dbReference type="HOGENOM" id="CLU_2289238_0_0_6"/>
<protein>
    <submittedName>
        <fullName evidence="1">Uncharacterized protein</fullName>
    </submittedName>
</protein>
<keyword evidence="2" id="KW-1185">Reference proteome</keyword>
<organism evidence="1 2">
    <name type="scientific">Stutzerimonas stutzeri (strain A1501)</name>
    <name type="common">Pseudomonas stutzeri</name>
    <dbReference type="NCBI Taxonomy" id="379731"/>
    <lineage>
        <taxon>Bacteria</taxon>
        <taxon>Pseudomonadati</taxon>
        <taxon>Pseudomonadota</taxon>
        <taxon>Gammaproteobacteria</taxon>
        <taxon>Pseudomonadales</taxon>
        <taxon>Pseudomonadaceae</taxon>
        <taxon>Stutzerimonas</taxon>
    </lineage>
</organism>